<comment type="subcellular location">
    <subcellularLocation>
        <location evidence="1 8">Nucleus</location>
    </subcellularLocation>
</comment>
<dbReference type="PANTHER" id="PTHR13152:SF0">
    <property type="entry name" value="GENERAL TRANSCRIPTION FACTOR IIH SUBUNIT 4"/>
    <property type="match status" value="1"/>
</dbReference>
<evidence type="ECO:0000256" key="6">
    <source>
        <dbReference type="ARBA" id="ARBA00023204"/>
    </source>
</evidence>
<keyword evidence="7 8" id="KW-0539">Nucleus</keyword>
<organism evidence="10 11">
    <name type="scientific">Symbiochloris irregularis</name>
    <dbReference type="NCBI Taxonomy" id="706552"/>
    <lineage>
        <taxon>Eukaryota</taxon>
        <taxon>Viridiplantae</taxon>
        <taxon>Chlorophyta</taxon>
        <taxon>core chlorophytes</taxon>
        <taxon>Trebouxiophyceae</taxon>
        <taxon>Trebouxiales</taxon>
        <taxon>Trebouxiaceae</taxon>
        <taxon>Symbiochloris</taxon>
    </lineage>
</organism>
<dbReference type="InterPro" id="IPR040662">
    <property type="entry name" value="Tfb2_C"/>
</dbReference>
<sequence>MDLISYLEGLPPSVVGALYSSPWTCRAVVRGIPPLAKQYVMRMVLLDQGVAEGVIDAWPKASARSQHATAMRKLGRLQLLTLVPKGQQASVLATLPPRDNERAFRLHPEVQRQLRKALVSGVAAQSQTLSQSVNRALPSSAQLEDHAVRQWEGLLSFLHGSTPQPPLLASEGPKPKLDIIKLLQSAQLQQGNRGKRELTASGFRFMLMDTYHQLWLLLRAYIDLAKNQSGAELASVVSFLLQLGGHEAAQPISLASMQANERDICADLALLGLLLPFRDGEGGSWACPTRLAMALGGSGSAEAQQEVSQGYIIVETNYRMYAYTSSTLQRAVLDLFVRCEAVLPNLYIGTLTRESVIAALAKGLDSEQLLTFLRRHAHPRALQRSPVVPEVVGDQMRLWQAQTRRLKSDAAQLYQQFGDVKVWRASVERAKELGIWLWDHEPSRRLAARVEGHPQMREFIRSQQ</sequence>
<gene>
    <name evidence="10" type="ORF">WJX73_008837</name>
</gene>
<evidence type="ECO:0000256" key="1">
    <source>
        <dbReference type="ARBA" id="ARBA00004123"/>
    </source>
</evidence>
<dbReference type="EMBL" id="JALJOQ010000146">
    <property type="protein sequence ID" value="KAK9793768.1"/>
    <property type="molecule type" value="Genomic_DNA"/>
</dbReference>
<evidence type="ECO:0000256" key="7">
    <source>
        <dbReference type="ARBA" id="ARBA00023242"/>
    </source>
</evidence>
<dbReference type="GO" id="GO:0000439">
    <property type="term" value="C:transcription factor TFIIH core complex"/>
    <property type="evidence" value="ECO:0007669"/>
    <property type="project" value="InterPro"/>
</dbReference>
<dbReference type="Proteomes" id="UP001465755">
    <property type="component" value="Unassembled WGS sequence"/>
</dbReference>
<dbReference type="Gene3D" id="3.30.70.2610">
    <property type="match status" value="1"/>
</dbReference>
<dbReference type="GO" id="GO:0005675">
    <property type="term" value="C:transcription factor TFIIH holo complex"/>
    <property type="evidence" value="ECO:0007669"/>
    <property type="project" value="TreeGrafter"/>
</dbReference>
<keyword evidence="11" id="KW-1185">Reference proteome</keyword>
<comment type="function">
    <text evidence="8">Component of the general transcription and DNA repair factor IIH (TFIIH) core complex which is involved in general and transcription-coupled nucleotide excision repair (NER) of damaged DNA.</text>
</comment>
<evidence type="ECO:0000256" key="2">
    <source>
        <dbReference type="ARBA" id="ARBA00007132"/>
    </source>
</evidence>
<dbReference type="Pfam" id="PF03849">
    <property type="entry name" value="Tfb2"/>
    <property type="match status" value="1"/>
</dbReference>
<evidence type="ECO:0000259" key="9">
    <source>
        <dbReference type="Pfam" id="PF18307"/>
    </source>
</evidence>
<dbReference type="GO" id="GO:0001671">
    <property type="term" value="F:ATPase activator activity"/>
    <property type="evidence" value="ECO:0007669"/>
    <property type="project" value="InterPro"/>
</dbReference>
<accession>A0AAW1NVQ0</accession>
<keyword evidence="5 8" id="KW-0804">Transcription</keyword>
<keyword evidence="4 8" id="KW-0805">Transcription regulation</keyword>
<keyword evidence="3 8" id="KW-0227">DNA damage</keyword>
<evidence type="ECO:0000256" key="5">
    <source>
        <dbReference type="ARBA" id="ARBA00023163"/>
    </source>
</evidence>
<dbReference type="PANTHER" id="PTHR13152">
    <property type="entry name" value="TFIIH, POLYPEPTIDE 4"/>
    <property type="match status" value="1"/>
</dbReference>
<dbReference type="Pfam" id="PF18307">
    <property type="entry name" value="Tfb2_C"/>
    <property type="match status" value="1"/>
</dbReference>
<feature type="domain" description="Transcription factor Tfb2 C-terminal" evidence="9">
    <location>
        <begin position="394"/>
        <end position="461"/>
    </location>
</feature>
<protein>
    <recommendedName>
        <fullName evidence="8">RNA polymerase II transcription factor B subunit 2</fullName>
    </recommendedName>
</protein>
<evidence type="ECO:0000313" key="11">
    <source>
        <dbReference type="Proteomes" id="UP001465755"/>
    </source>
</evidence>
<name>A0AAW1NVQ0_9CHLO</name>
<evidence type="ECO:0000256" key="8">
    <source>
        <dbReference type="RuleBase" id="RU364024"/>
    </source>
</evidence>
<reference evidence="10 11" key="1">
    <citation type="journal article" date="2024" name="Nat. Commun.">
        <title>Phylogenomics reveals the evolutionary origins of lichenization in chlorophyte algae.</title>
        <authorList>
            <person name="Puginier C."/>
            <person name="Libourel C."/>
            <person name="Otte J."/>
            <person name="Skaloud P."/>
            <person name="Haon M."/>
            <person name="Grisel S."/>
            <person name="Petersen M."/>
            <person name="Berrin J.G."/>
            <person name="Delaux P.M."/>
            <person name="Dal Grande F."/>
            <person name="Keller J."/>
        </authorList>
    </citation>
    <scope>NUCLEOTIDE SEQUENCE [LARGE SCALE GENOMIC DNA]</scope>
    <source>
        <strain evidence="10 11">SAG 2036</strain>
    </source>
</reference>
<dbReference type="GO" id="GO:0003690">
    <property type="term" value="F:double-stranded DNA binding"/>
    <property type="evidence" value="ECO:0007669"/>
    <property type="project" value="TreeGrafter"/>
</dbReference>
<evidence type="ECO:0000256" key="4">
    <source>
        <dbReference type="ARBA" id="ARBA00023015"/>
    </source>
</evidence>
<keyword evidence="6 8" id="KW-0234">DNA repair</keyword>
<evidence type="ECO:0000313" key="10">
    <source>
        <dbReference type="EMBL" id="KAK9793768.1"/>
    </source>
</evidence>
<comment type="caution">
    <text evidence="10">The sequence shown here is derived from an EMBL/GenBank/DDBJ whole genome shotgun (WGS) entry which is preliminary data.</text>
</comment>
<dbReference type="GO" id="GO:0006289">
    <property type="term" value="P:nucleotide-excision repair"/>
    <property type="evidence" value="ECO:0007669"/>
    <property type="project" value="InterPro"/>
</dbReference>
<dbReference type="InterPro" id="IPR004598">
    <property type="entry name" value="TFIIH_p52/Tfb2"/>
</dbReference>
<dbReference type="AlphaFoldDB" id="A0AAW1NVQ0"/>
<evidence type="ECO:0000256" key="3">
    <source>
        <dbReference type="ARBA" id="ARBA00022763"/>
    </source>
</evidence>
<comment type="similarity">
    <text evidence="2 8">Belongs to the TFB2 family.</text>
</comment>
<proteinExistence type="inferred from homology"/>